<comment type="catalytic activity">
    <reaction evidence="7">
        <text>a 2'-deoxycytidine in DNA + S-adenosyl-L-methionine = a 5-methyl-2'-deoxycytidine in DNA + S-adenosyl-L-homocysteine + H(+)</text>
        <dbReference type="Rhea" id="RHEA:13681"/>
        <dbReference type="Rhea" id="RHEA-COMP:11369"/>
        <dbReference type="Rhea" id="RHEA-COMP:11370"/>
        <dbReference type="ChEBI" id="CHEBI:15378"/>
        <dbReference type="ChEBI" id="CHEBI:57856"/>
        <dbReference type="ChEBI" id="CHEBI:59789"/>
        <dbReference type="ChEBI" id="CHEBI:85452"/>
        <dbReference type="ChEBI" id="CHEBI:85454"/>
        <dbReference type="EC" id="2.1.1.37"/>
    </reaction>
</comment>
<keyword evidence="1 5" id="KW-0489">Methyltransferase</keyword>
<dbReference type="SUPFAM" id="SSF53335">
    <property type="entry name" value="S-adenosyl-L-methionine-dependent methyltransferases"/>
    <property type="match status" value="1"/>
</dbReference>
<dbReference type="PANTHER" id="PTHR10629">
    <property type="entry name" value="CYTOSINE-SPECIFIC METHYLTRANSFERASE"/>
    <property type="match status" value="1"/>
</dbReference>
<dbReference type="EC" id="2.1.1.37" evidence="7"/>
<dbReference type="PROSITE" id="PS00095">
    <property type="entry name" value="C5_MTASE_2"/>
    <property type="match status" value="1"/>
</dbReference>
<dbReference type="InterPro" id="IPR001525">
    <property type="entry name" value="C5_MeTfrase"/>
</dbReference>
<dbReference type="OrthoDB" id="9813719at2"/>
<evidence type="ECO:0000256" key="6">
    <source>
        <dbReference type="RuleBase" id="RU000416"/>
    </source>
</evidence>
<dbReference type="Proteomes" id="UP000319728">
    <property type="component" value="Unassembled WGS sequence"/>
</dbReference>
<dbReference type="PROSITE" id="PS51679">
    <property type="entry name" value="SAM_MT_C5"/>
    <property type="match status" value="1"/>
</dbReference>
<dbReference type="PROSITE" id="PS00094">
    <property type="entry name" value="C5_MTASE_1"/>
    <property type="match status" value="1"/>
</dbReference>
<dbReference type="PANTHER" id="PTHR10629:SF52">
    <property type="entry name" value="DNA (CYTOSINE-5)-METHYLTRANSFERASE 1"/>
    <property type="match status" value="1"/>
</dbReference>
<organism evidence="8 9">
    <name type="scientific">Micromonospora sagamiensis</name>
    <dbReference type="NCBI Taxonomy" id="47875"/>
    <lineage>
        <taxon>Bacteria</taxon>
        <taxon>Bacillati</taxon>
        <taxon>Actinomycetota</taxon>
        <taxon>Actinomycetes</taxon>
        <taxon>Micromonosporales</taxon>
        <taxon>Micromonosporaceae</taxon>
        <taxon>Micromonospora</taxon>
    </lineage>
</organism>
<dbReference type="GO" id="GO:0044027">
    <property type="term" value="P:negative regulation of gene expression via chromosomal CpG island methylation"/>
    <property type="evidence" value="ECO:0007669"/>
    <property type="project" value="TreeGrafter"/>
</dbReference>
<comment type="similarity">
    <text evidence="5 6">Belongs to the class I-like SAM-binding methyltransferase superfamily. C5-methyltransferase family.</text>
</comment>
<evidence type="ECO:0000256" key="4">
    <source>
        <dbReference type="ARBA" id="ARBA00022747"/>
    </source>
</evidence>
<keyword evidence="4" id="KW-0680">Restriction system</keyword>
<dbReference type="InterPro" id="IPR031303">
    <property type="entry name" value="C5_meth_CS"/>
</dbReference>
<dbReference type="Gene3D" id="3.40.50.150">
    <property type="entry name" value="Vaccinia Virus protein VP39"/>
    <property type="match status" value="1"/>
</dbReference>
<evidence type="ECO:0000256" key="3">
    <source>
        <dbReference type="ARBA" id="ARBA00022691"/>
    </source>
</evidence>
<evidence type="ECO:0000256" key="2">
    <source>
        <dbReference type="ARBA" id="ARBA00022679"/>
    </source>
</evidence>
<keyword evidence="2 5" id="KW-0808">Transferase</keyword>
<protein>
    <recommendedName>
        <fullName evidence="7">Cytosine-specific methyltransferase</fullName>
        <ecNumber evidence="7">2.1.1.37</ecNumber>
    </recommendedName>
</protein>
<dbReference type="PRINTS" id="PR00105">
    <property type="entry name" value="C5METTRFRASE"/>
</dbReference>
<dbReference type="AlphaFoldDB" id="A0A562WPQ3"/>
<dbReference type="InterPro" id="IPR018117">
    <property type="entry name" value="C5_DNA_meth_AS"/>
</dbReference>
<reference evidence="8 9" key="1">
    <citation type="submission" date="2019-07" db="EMBL/GenBank/DDBJ databases">
        <title>R&amp;d 2014.</title>
        <authorList>
            <person name="Klenk H.-P."/>
        </authorList>
    </citation>
    <scope>NUCLEOTIDE SEQUENCE [LARGE SCALE GENOMIC DNA]</scope>
    <source>
        <strain evidence="8 9">DSM 43912</strain>
    </source>
</reference>
<evidence type="ECO:0000256" key="1">
    <source>
        <dbReference type="ARBA" id="ARBA00022603"/>
    </source>
</evidence>
<dbReference type="InterPro" id="IPR029063">
    <property type="entry name" value="SAM-dependent_MTases_sf"/>
</dbReference>
<dbReference type="EMBL" id="VLLP01000001">
    <property type="protein sequence ID" value="TWJ32313.1"/>
    <property type="molecule type" value="Genomic_DNA"/>
</dbReference>
<name>A0A562WPQ3_9ACTN</name>
<comment type="caution">
    <text evidence="8">The sequence shown here is derived from an EMBL/GenBank/DDBJ whole genome shotgun (WGS) entry which is preliminary data.</text>
</comment>
<dbReference type="Gene3D" id="3.90.120.10">
    <property type="entry name" value="DNA Methylase, subunit A, domain 2"/>
    <property type="match status" value="1"/>
</dbReference>
<dbReference type="GO" id="GO:0003886">
    <property type="term" value="F:DNA (cytosine-5-)-methyltransferase activity"/>
    <property type="evidence" value="ECO:0007669"/>
    <property type="project" value="UniProtKB-EC"/>
</dbReference>
<sequence>MTRLRAVQPSFFDNDAAGTVPPNVLAEDAAPLRVVDLFAGAGGLSEGFRQEGFVVVAGSDIDPDACATYALNYPAAETICGDIRQPDIRERIIAAGRGADVVVGGPPCQAFSQVRNHSRIIDDPRNSLYREFVKAVDEIAPTAFVMENVPGMAQMGVLQQVKEDLELGGAYTVDPRVVDAADFGVPQARKRIVFLGWRRELNPAPILLKGTAVTSYLSLARLAKGNYAIEGRGDKASNLLRVLEDPDDIAVVSTAQAISDLSGLQTGRRNDETVLRDLPEPESAYQRLMRKELGEALHNVSVPRINEDTVTRLQGIPPGGNHRDLEEALTARYISGQKWGPSTDSGKLGRAHFYAYRRLHPEIWAWTLNTKADCAYHYQHERALSVREFARLQSFPDHFVFTADPRRGKIPGRIDGGPAHSRYRQVGNAVPPLLAAAIAREVAVLVRSTASKEPSTQ</sequence>
<feature type="active site" evidence="5">
    <location>
        <position position="108"/>
    </location>
</feature>
<dbReference type="NCBIfam" id="TIGR00675">
    <property type="entry name" value="dcm"/>
    <property type="match status" value="1"/>
</dbReference>
<dbReference type="RefSeq" id="WP_145821613.1">
    <property type="nucleotide sequence ID" value="NZ_AP023438.1"/>
</dbReference>
<proteinExistence type="inferred from homology"/>
<gene>
    <name evidence="8" type="ORF">JD81_05888</name>
</gene>
<dbReference type="InterPro" id="IPR050390">
    <property type="entry name" value="C5-Methyltransferase"/>
</dbReference>
<evidence type="ECO:0000256" key="7">
    <source>
        <dbReference type="RuleBase" id="RU000417"/>
    </source>
</evidence>
<evidence type="ECO:0000313" key="9">
    <source>
        <dbReference type="Proteomes" id="UP000319728"/>
    </source>
</evidence>
<dbReference type="GO" id="GO:0003677">
    <property type="term" value="F:DNA binding"/>
    <property type="evidence" value="ECO:0007669"/>
    <property type="project" value="TreeGrafter"/>
</dbReference>
<dbReference type="GO" id="GO:0009307">
    <property type="term" value="P:DNA restriction-modification system"/>
    <property type="evidence" value="ECO:0007669"/>
    <property type="project" value="UniProtKB-KW"/>
</dbReference>
<dbReference type="GO" id="GO:0032259">
    <property type="term" value="P:methylation"/>
    <property type="evidence" value="ECO:0007669"/>
    <property type="project" value="UniProtKB-KW"/>
</dbReference>
<evidence type="ECO:0000313" key="8">
    <source>
        <dbReference type="EMBL" id="TWJ32313.1"/>
    </source>
</evidence>
<keyword evidence="9" id="KW-1185">Reference proteome</keyword>
<evidence type="ECO:0000256" key="5">
    <source>
        <dbReference type="PROSITE-ProRule" id="PRU01016"/>
    </source>
</evidence>
<accession>A0A562WPQ3</accession>
<keyword evidence="3 5" id="KW-0949">S-adenosyl-L-methionine</keyword>
<dbReference type="Pfam" id="PF00145">
    <property type="entry name" value="DNA_methylase"/>
    <property type="match status" value="1"/>
</dbReference>